<keyword evidence="1" id="KW-0472">Membrane</keyword>
<dbReference type="EMBL" id="JAJKFW010000012">
    <property type="protein sequence ID" value="MCC9641851.1"/>
    <property type="molecule type" value="Genomic_DNA"/>
</dbReference>
<keyword evidence="1" id="KW-0812">Transmembrane</keyword>
<evidence type="ECO:0000256" key="1">
    <source>
        <dbReference type="SAM" id="Phobius"/>
    </source>
</evidence>
<keyword evidence="1" id="KW-1133">Transmembrane helix</keyword>
<gene>
    <name evidence="2" type="ORF">LOC71_06155</name>
</gene>
<evidence type="ECO:0008006" key="4">
    <source>
        <dbReference type="Google" id="ProtNLM"/>
    </source>
</evidence>
<dbReference type="RefSeq" id="WP_230272295.1">
    <property type="nucleotide sequence ID" value="NZ_JAJKFW010000012.1"/>
</dbReference>
<sequence>MIVPEYWAEASERMVGQKTSRTIKRFGWSDVSQKEAQQHAQQRVADAIAEIKRGEMPPFTEPRVPYNGADGLPIREEIIDRRGNEVLTRNAYGALCLNTPDVLFADVDFTQSSGCGVYLATFAISFVAWFAVSVQMDMANAFFVVGLLAMLTAGLLGGLIETIRKRIQGTPQTRARKRIESFANSHPEWKMRLYETPMGFRVLVTHKTFDPRGTEALDFFERIHADPVYVRMCFNQNCFRARVSPKPWRVGLSEHLKPRPGVWPIAEERLPARRAWVKRYDEARQQHSSCRYVTSLGNGRACREATEVQRWHDELSAANQDWPIA</sequence>
<feature type="transmembrane region" description="Helical" evidence="1">
    <location>
        <begin position="115"/>
        <end position="132"/>
    </location>
</feature>
<reference evidence="2" key="1">
    <citation type="submission" date="2021-11" db="EMBL/GenBank/DDBJ databases">
        <title>Genome sequence.</title>
        <authorList>
            <person name="Sun Q."/>
        </authorList>
    </citation>
    <scope>NUCLEOTIDE SEQUENCE</scope>
    <source>
        <strain evidence="2">JC740</strain>
    </source>
</reference>
<name>A0ABS8NE78_9BACT</name>
<protein>
    <recommendedName>
        <fullName evidence="4">Transmembrane protein</fullName>
    </recommendedName>
</protein>
<accession>A0ABS8NE78</accession>
<keyword evidence="3" id="KW-1185">Reference proteome</keyword>
<evidence type="ECO:0000313" key="3">
    <source>
        <dbReference type="Proteomes" id="UP001430306"/>
    </source>
</evidence>
<feature type="transmembrane region" description="Helical" evidence="1">
    <location>
        <begin position="138"/>
        <end position="160"/>
    </location>
</feature>
<organism evidence="2 3">
    <name type="scientific">Rhodopirellula halodulae</name>
    <dbReference type="NCBI Taxonomy" id="2894198"/>
    <lineage>
        <taxon>Bacteria</taxon>
        <taxon>Pseudomonadati</taxon>
        <taxon>Planctomycetota</taxon>
        <taxon>Planctomycetia</taxon>
        <taxon>Pirellulales</taxon>
        <taxon>Pirellulaceae</taxon>
        <taxon>Rhodopirellula</taxon>
    </lineage>
</organism>
<dbReference type="Proteomes" id="UP001430306">
    <property type="component" value="Unassembled WGS sequence"/>
</dbReference>
<comment type="caution">
    <text evidence="2">The sequence shown here is derived from an EMBL/GenBank/DDBJ whole genome shotgun (WGS) entry which is preliminary data.</text>
</comment>
<evidence type="ECO:0000313" key="2">
    <source>
        <dbReference type="EMBL" id="MCC9641851.1"/>
    </source>
</evidence>
<proteinExistence type="predicted"/>